<dbReference type="AlphaFoldDB" id="A0A1M7Q905"/>
<name>A0A1M7Q905_9ACTN</name>
<organism evidence="2 3">
    <name type="scientific">Actinacidiphila paucisporea</name>
    <dbReference type="NCBI Taxonomy" id="310782"/>
    <lineage>
        <taxon>Bacteria</taxon>
        <taxon>Bacillati</taxon>
        <taxon>Actinomycetota</taxon>
        <taxon>Actinomycetes</taxon>
        <taxon>Kitasatosporales</taxon>
        <taxon>Streptomycetaceae</taxon>
        <taxon>Actinacidiphila</taxon>
    </lineage>
</organism>
<evidence type="ECO:0000313" key="2">
    <source>
        <dbReference type="EMBL" id="SHN26773.1"/>
    </source>
</evidence>
<feature type="compositionally biased region" description="Basic and acidic residues" evidence="1">
    <location>
        <begin position="7"/>
        <end position="21"/>
    </location>
</feature>
<keyword evidence="3" id="KW-1185">Reference proteome</keyword>
<feature type="region of interest" description="Disordered" evidence="1">
    <location>
        <begin position="81"/>
        <end position="100"/>
    </location>
</feature>
<dbReference type="EMBL" id="FRBI01000030">
    <property type="protein sequence ID" value="SHN26773.1"/>
    <property type="molecule type" value="Genomic_DNA"/>
</dbReference>
<feature type="compositionally biased region" description="Pro residues" evidence="1">
    <location>
        <begin position="87"/>
        <end position="100"/>
    </location>
</feature>
<evidence type="ECO:0000313" key="3">
    <source>
        <dbReference type="Proteomes" id="UP000184111"/>
    </source>
</evidence>
<evidence type="ECO:0000256" key="1">
    <source>
        <dbReference type="SAM" id="MobiDB-lite"/>
    </source>
</evidence>
<sequence>MPTILTRLDERDRGTPPETWHEIVTSFPPVPGPVRPVLDDRLRQEASAVVWSYGTRGEPLYAPRNIEASLRDSPSLATAAGEHLVPPLTPGHPEPLRSPA</sequence>
<accession>A0A1M7Q905</accession>
<gene>
    <name evidence="2" type="ORF">SAMN05216499_13055</name>
</gene>
<protein>
    <submittedName>
        <fullName evidence="2">Uncharacterized protein</fullName>
    </submittedName>
</protein>
<dbReference type="Proteomes" id="UP000184111">
    <property type="component" value="Unassembled WGS sequence"/>
</dbReference>
<proteinExistence type="predicted"/>
<feature type="region of interest" description="Disordered" evidence="1">
    <location>
        <begin position="1"/>
        <end position="27"/>
    </location>
</feature>
<reference evidence="2 3" key="1">
    <citation type="submission" date="2016-11" db="EMBL/GenBank/DDBJ databases">
        <authorList>
            <person name="Jaros S."/>
            <person name="Januszkiewicz K."/>
            <person name="Wedrychowicz H."/>
        </authorList>
    </citation>
    <scope>NUCLEOTIDE SEQUENCE [LARGE SCALE GENOMIC DNA]</scope>
    <source>
        <strain evidence="2 3">CGMCC 4.2025</strain>
    </source>
</reference>